<protein>
    <recommendedName>
        <fullName evidence="9">Flippase</fullName>
    </recommendedName>
</protein>
<name>A0A0J8VA16_9GAMM</name>
<evidence type="ECO:0000256" key="2">
    <source>
        <dbReference type="ARBA" id="ARBA00022475"/>
    </source>
</evidence>
<evidence type="ECO:0000313" key="7">
    <source>
        <dbReference type="EMBL" id="PSW23304.1"/>
    </source>
</evidence>
<dbReference type="STRING" id="680026.AB733_12495"/>
<feature type="transmembrane region" description="Helical" evidence="6">
    <location>
        <begin position="116"/>
        <end position="134"/>
    </location>
</feature>
<feature type="transmembrane region" description="Helical" evidence="6">
    <location>
        <begin position="12"/>
        <end position="30"/>
    </location>
</feature>
<evidence type="ECO:0008006" key="9">
    <source>
        <dbReference type="Google" id="ProtNLM"/>
    </source>
</evidence>
<dbReference type="PANTHER" id="PTHR30250">
    <property type="entry name" value="PST FAMILY PREDICTED COLANIC ACID TRANSPORTER"/>
    <property type="match status" value="1"/>
</dbReference>
<reference evidence="7 8" key="1">
    <citation type="submission" date="2018-01" db="EMBL/GenBank/DDBJ databases">
        <title>Whole genome sequencing of Histamine producing bacteria.</title>
        <authorList>
            <person name="Butler K."/>
        </authorList>
    </citation>
    <scope>NUCLEOTIDE SEQUENCE [LARGE SCALE GENOMIC DNA]</scope>
    <source>
        <strain evidence="7 8">DSM 24669</strain>
    </source>
</reference>
<keyword evidence="2" id="KW-1003">Cell membrane</keyword>
<feature type="transmembrane region" description="Helical" evidence="6">
    <location>
        <begin position="322"/>
        <end position="352"/>
    </location>
</feature>
<dbReference type="RefSeq" id="WP_048899075.1">
    <property type="nucleotide sequence ID" value="NZ_AP024852.1"/>
</dbReference>
<keyword evidence="3 6" id="KW-0812">Transmembrane</keyword>
<keyword evidence="4 6" id="KW-1133">Transmembrane helix</keyword>
<feature type="transmembrane region" description="Helical" evidence="6">
    <location>
        <begin position="383"/>
        <end position="404"/>
    </location>
</feature>
<keyword evidence="8" id="KW-1185">Reference proteome</keyword>
<evidence type="ECO:0000256" key="6">
    <source>
        <dbReference type="SAM" id="Phobius"/>
    </source>
</evidence>
<evidence type="ECO:0000256" key="4">
    <source>
        <dbReference type="ARBA" id="ARBA00022989"/>
    </source>
</evidence>
<feature type="transmembrane region" description="Helical" evidence="6">
    <location>
        <begin position="172"/>
        <end position="194"/>
    </location>
</feature>
<organism evidence="7 8">
    <name type="scientific">Photobacterium swingsii</name>
    <dbReference type="NCBI Taxonomy" id="680026"/>
    <lineage>
        <taxon>Bacteria</taxon>
        <taxon>Pseudomonadati</taxon>
        <taxon>Pseudomonadota</taxon>
        <taxon>Gammaproteobacteria</taxon>
        <taxon>Vibrionales</taxon>
        <taxon>Vibrionaceae</taxon>
        <taxon>Photobacterium</taxon>
    </lineage>
</organism>
<gene>
    <name evidence="7" type="ORF">C9I94_16935</name>
</gene>
<dbReference type="PANTHER" id="PTHR30250:SF11">
    <property type="entry name" value="O-ANTIGEN TRANSPORTER-RELATED"/>
    <property type="match status" value="1"/>
</dbReference>
<evidence type="ECO:0000256" key="3">
    <source>
        <dbReference type="ARBA" id="ARBA00022692"/>
    </source>
</evidence>
<feature type="transmembrane region" description="Helical" evidence="6">
    <location>
        <begin position="82"/>
        <end position="104"/>
    </location>
</feature>
<evidence type="ECO:0000313" key="8">
    <source>
        <dbReference type="Proteomes" id="UP000240481"/>
    </source>
</evidence>
<dbReference type="Pfam" id="PF01943">
    <property type="entry name" value="Polysacc_synt"/>
    <property type="match status" value="1"/>
</dbReference>
<dbReference type="OrthoDB" id="103403at2"/>
<feature type="transmembrane region" description="Helical" evidence="6">
    <location>
        <begin position="146"/>
        <end position="166"/>
    </location>
</feature>
<dbReference type="AlphaFoldDB" id="A0A0J8VA16"/>
<evidence type="ECO:0000256" key="5">
    <source>
        <dbReference type="ARBA" id="ARBA00023136"/>
    </source>
</evidence>
<feature type="transmembrane region" description="Helical" evidence="6">
    <location>
        <begin position="359"/>
        <end position="377"/>
    </location>
</feature>
<comment type="caution">
    <text evidence="7">The sequence shown here is derived from an EMBL/GenBank/DDBJ whole genome shotgun (WGS) entry which is preliminary data.</text>
</comment>
<dbReference type="EMBL" id="PYLZ01000009">
    <property type="protein sequence ID" value="PSW23304.1"/>
    <property type="molecule type" value="Genomic_DNA"/>
</dbReference>
<dbReference type="GO" id="GO:0005886">
    <property type="term" value="C:plasma membrane"/>
    <property type="evidence" value="ECO:0007669"/>
    <property type="project" value="UniProtKB-SubCell"/>
</dbReference>
<keyword evidence="5 6" id="KW-0472">Membrane</keyword>
<dbReference type="InterPro" id="IPR050833">
    <property type="entry name" value="Poly_Biosynth_Transport"/>
</dbReference>
<accession>A0A0J8VA16</accession>
<proteinExistence type="predicted"/>
<feature type="transmembrane region" description="Helical" evidence="6">
    <location>
        <begin position="283"/>
        <end position="302"/>
    </location>
</feature>
<dbReference type="Proteomes" id="UP000240481">
    <property type="component" value="Unassembled WGS sequence"/>
</dbReference>
<comment type="subcellular location">
    <subcellularLocation>
        <location evidence="1">Cell membrane</location>
        <topology evidence="1">Multi-pass membrane protein</topology>
    </subcellularLocation>
</comment>
<dbReference type="InterPro" id="IPR002797">
    <property type="entry name" value="Polysacc_synth"/>
</dbReference>
<sequence>MSIKKFVKNISYLGGIQMLTLFVPFLYYPYLIRYMGAENYGFVIYVQAIIFMLGIFIDYGFNLYGTKEASQRREDKIEMSKLYSSIVFIKILMFIFLIPLYIFIVEFLPSSNFPNAYYIYIFMYLLLINDVFFSQWFFQGVEEIKYAAIINLSSRILLLFVIFIGVNTTLGLYSLTVGLILSAIANAILSVLVIKYKFSVNFVCVRFEEIKCHAKASSAFFFSRVANIFILKINAFIIGNSFGMNYVAYYDLAEKLVNLLTIPLNILNQVTYPKVSKDKNYNFVYLIIKLALLYALVTYMAIYFFGQDIIRMFAGDGMEGSITLLCILLITLPINAISYFLGNCVLIVAGYIKSFNMSILHPGLLYLVILGTCWWQGYLSPAILATFVVINCFFVCLYRVVVYFKIKKEL</sequence>
<evidence type="ECO:0000256" key="1">
    <source>
        <dbReference type="ARBA" id="ARBA00004651"/>
    </source>
</evidence>
<feature type="transmembrane region" description="Helical" evidence="6">
    <location>
        <begin position="42"/>
        <end position="61"/>
    </location>
</feature>